<dbReference type="InterPro" id="IPR036691">
    <property type="entry name" value="Endo/exonu/phosph_ase_sf"/>
</dbReference>
<comment type="caution">
    <text evidence="2">The sequence shown here is derived from an EMBL/GenBank/DDBJ whole genome shotgun (WGS) entry which is preliminary data.</text>
</comment>
<protein>
    <submittedName>
        <fullName evidence="2">RNA-directed DNA polymerase from mobile element jockey</fullName>
    </submittedName>
</protein>
<keyword evidence="3" id="KW-1185">Reference proteome</keyword>
<dbReference type="OrthoDB" id="7487383at2759"/>
<keyword evidence="2" id="KW-0695">RNA-directed DNA polymerase</keyword>
<organism evidence="2 3">
    <name type="scientific">Eumeta variegata</name>
    <name type="common">Bagworm moth</name>
    <name type="synonym">Eumeta japonica</name>
    <dbReference type="NCBI Taxonomy" id="151549"/>
    <lineage>
        <taxon>Eukaryota</taxon>
        <taxon>Metazoa</taxon>
        <taxon>Ecdysozoa</taxon>
        <taxon>Arthropoda</taxon>
        <taxon>Hexapoda</taxon>
        <taxon>Insecta</taxon>
        <taxon>Pterygota</taxon>
        <taxon>Neoptera</taxon>
        <taxon>Endopterygota</taxon>
        <taxon>Lepidoptera</taxon>
        <taxon>Glossata</taxon>
        <taxon>Ditrysia</taxon>
        <taxon>Tineoidea</taxon>
        <taxon>Psychidae</taxon>
        <taxon>Oiketicinae</taxon>
        <taxon>Eumeta</taxon>
    </lineage>
</organism>
<keyword evidence="2" id="KW-0548">Nucleotidyltransferase</keyword>
<dbReference type="EMBL" id="BGZK01000191">
    <property type="protein sequence ID" value="GBP27279.1"/>
    <property type="molecule type" value="Genomic_DNA"/>
</dbReference>
<name>A0A4C1ULS8_EUMVA</name>
<accession>A0A4C1ULS8</accession>
<dbReference type="Proteomes" id="UP000299102">
    <property type="component" value="Unassembled WGS sequence"/>
</dbReference>
<gene>
    <name evidence="2" type="ORF">EVAR_77293_1</name>
</gene>
<evidence type="ECO:0000259" key="1">
    <source>
        <dbReference type="Pfam" id="PF14529"/>
    </source>
</evidence>
<dbReference type="PANTHER" id="PTHR33273">
    <property type="entry name" value="DOMAIN-CONTAINING PROTEIN, PUTATIVE-RELATED"/>
    <property type="match status" value="1"/>
</dbReference>
<dbReference type="GO" id="GO:0003964">
    <property type="term" value="F:RNA-directed DNA polymerase activity"/>
    <property type="evidence" value="ECO:0007669"/>
    <property type="project" value="UniProtKB-KW"/>
</dbReference>
<evidence type="ECO:0000313" key="3">
    <source>
        <dbReference type="Proteomes" id="UP000299102"/>
    </source>
</evidence>
<dbReference type="PANTHER" id="PTHR33273:SF4">
    <property type="entry name" value="ENDONUCLEASE_EXONUCLEASE_PHOSPHATASE DOMAIN-CONTAINING PROTEIN"/>
    <property type="match status" value="1"/>
</dbReference>
<evidence type="ECO:0000313" key="2">
    <source>
        <dbReference type="EMBL" id="GBP27279.1"/>
    </source>
</evidence>
<dbReference type="Pfam" id="PF14529">
    <property type="entry name" value="Exo_endo_phos_2"/>
    <property type="match status" value="1"/>
</dbReference>
<reference evidence="2 3" key="1">
    <citation type="journal article" date="2019" name="Commun. Biol.">
        <title>The bagworm genome reveals a unique fibroin gene that provides high tensile strength.</title>
        <authorList>
            <person name="Kono N."/>
            <person name="Nakamura H."/>
            <person name="Ohtoshi R."/>
            <person name="Tomita M."/>
            <person name="Numata K."/>
            <person name="Arakawa K."/>
        </authorList>
    </citation>
    <scope>NUCLEOTIDE SEQUENCE [LARGE SCALE GENOMIC DNA]</scope>
</reference>
<dbReference type="AlphaFoldDB" id="A0A4C1ULS8"/>
<feature type="domain" description="Endonuclease/exonuclease/phosphatase" evidence="1">
    <location>
        <begin position="99"/>
        <end position="177"/>
    </location>
</feature>
<proteinExistence type="predicted"/>
<dbReference type="SUPFAM" id="SSF56219">
    <property type="entry name" value="DNase I-like"/>
    <property type="match status" value="1"/>
</dbReference>
<dbReference type="STRING" id="151549.A0A4C1ULS8"/>
<sequence length="182" mass="20585">MSFNARGLESNITELGKCAEEYSVDIILVQETYLKPKIPKTCKIPSYVQIRKDRLSGRLGGTAVYYRRSLHSCPFEVPSLINLEVSACRLAVTGHGTLIIVSVYLPSRKKLLRSDIEALLALGDAVILFDDFNYKNKDWNCKTTNKNRRKLACLTNNHDFAIVTPLTPTHYPDNVTHRPDVF</sequence>
<dbReference type="InterPro" id="IPR005135">
    <property type="entry name" value="Endo/exonuclease/phosphatase"/>
</dbReference>
<keyword evidence="2" id="KW-0808">Transferase</keyword>
<dbReference type="Gene3D" id="3.60.10.10">
    <property type="entry name" value="Endonuclease/exonuclease/phosphatase"/>
    <property type="match status" value="1"/>
</dbReference>